<dbReference type="EMBL" id="GGEC01051670">
    <property type="protein sequence ID" value="MBX32154.1"/>
    <property type="molecule type" value="Transcribed_RNA"/>
</dbReference>
<sequence>MSMISTNDDQGLPNEGTVESSLFPSDRRTGRRSRRHKNSNRSLDGKYKQLSSEKENVEVGNVPPRLEDTGNKTLRQLQVEEDEERFQADLKKAVRQSLDTFQANQKMPLISSLKTSQQMPQEFNNSSVSLNEVTFGSMNGTDMFGTGLKNDVGEYNCFLNVIIQFSPYGI</sequence>
<feature type="compositionally biased region" description="Basic residues" evidence="3">
    <location>
        <begin position="29"/>
        <end position="39"/>
    </location>
</feature>
<evidence type="ECO:0000256" key="2">
    <source>
        <dbReference type="ARBA" id="ARBA00022801"/>
    </source>
</evidence>
<organism evidence="4">
    <name type="scientific">Rhizophora mucronata</name>
    <name type="common">Asiatic mangrove</name>
    <dbReference type="NCBI Taxonomy" id="61149"/>
    <lineage>
        <taxon>Eukaryota</taxon>
        <taxon>Viridiplantae</taxon>
        <taxon>Streptophyta</taxon>
        <taxon>Embryophyta</taxon>
        <taxon>Tracheophyta</taxon>
        <taxon>Spermatophyta</taxon>
        <taxon>Magnoliopsida</taxon>
        <taxon>eudicotyledons</taxon>
        <taxon>Gunneridae</taxon>
        <taxon>Pentapetalae</taxon>
        <taxon>rosids</taxon>
        <taxon>fabids</taxon>
        <taxon>Malpighiales</taxon>
        <taxon>Rhizophoraceae</taxon>
        <taxon>Rhizophora</taxon>
    </lineage>
</organism>
<name>A0A2P2MPJ4_RHIMU</name>
<feature type="compositionally biased region" description="Basic and acidic residues" evidence="3">
    <location>
        <begin position="43"/>
        <end position="57"/>
    </location>
</feature>
<keyword evidence="1" id="KW-0833">Ubl conjugation pathway</keyword>
<reference evidence="4" key="1">
    <citation type="submission" date="2018-02" db="EMBL/GenBank/DDBJ databases">
        <title>Rhizophora mucronata_Transcriptome.</title>
        <authorList>
            <person name="Meera S.P."/>
            <person name="Sreeshan A."/>
            <person name="Augustine A."/>
        </authorList>
    </citation>
    <scope>NUCLEOTIDE SEQUENCE</scope>
    <source>
        <tissue evidence="4">Leaf</tissue>
    </source>
</reference>
<protein>
    <submittedName>
        <fullName evidence="4">Uncharacterized protein LOC8258164 isoform X3</fullName>
    </submittedName>
</protein>
<dbReference type="PANTHER" id="PTHR22975">
    <property type="entry name" value="UBIQUITIN SPECIFIC PROTEINASE"/>
    <property type="match status" value="1"/>
</dbReference>
<proteinExistence type="predicted"/>
<evidence type="ECO:0000313" key="4">
    <source>
        <dbReference type="EMBL" id="MBX32154.1"/>
    </source>
</evidence>
<dbReference type="PANTHER" id="PTHR22975:SF9">
    <property type="entry name" value="ECHINUS SPLICE FORM 3"/>
    <property type="match status" value="1"/>
</dbReference>
<evidence type="ECO:0000256" key="1">
    <source>
        <dbReference type="ARBA" id="ARBA00022786"/>
    </source>
</evidence>
<dbReference type="GO" id="GO:0016787">
    <property type="term" value="F:hydrolase activity"/>
    <property type="evidence" value="ECO:0007669"/>
    <property type="project" value="UniProtKB-KW"/>
</dbReference>
<dbReference type="InterPro" id="IPR052398">
    <property type="entry name" value="Ubiquitin_hydrolase_53/54"/>
</dbReference>
<evidence type="ECO:0000256" key="3">
    <source>
        <dbReference type="SAM" id="MobiDB-lite"/>
    </source>
</evidence>
<feature type="region of interest" description="Disordered" evidence="3">
    <location>
        <begin position="1"/>
        <end position="72"/>
    </location>
</feature>
<dbReference type="AlphaFoldDB" id="A0A2P2MPJ4"/>
<accession>A0A2P2MPJ4</accession>
<keyword evidence="2" id="KW-0378">Hydrolase</keyword>